<reference evidence="2" key="1">
    <citation type="submission" date="2020-07" db="EMBL/GenBank/DDBJ databases">
        <title>Huge and variable diversity of episymbiotic CPR bacteria and DPANN archaea in groundwater ecosystems.</title>
        <authorList>
            <person name="He C.Y."/>
            <person name="Keren R."/>
            <person name="Whittaker M."/>
            <person name="Farag I.F."/>
            <person name="Doudna J."/>
            <person name="Cate J.H.D."/>
            <person name="Banfield J.F."/>
        </authorList>
    </citation>
    <scope>NUCLEOTIDE SEQUENCE</scope>
    <source>
        <strain evidence="2">NC_groundwater_1296_Ag_S-0.2um_52_80</strain>
    </source>
</reference>
<sequence>MGFFLKALNLTIAFFSLAVLLQSIGFGMFSDAMFTPFGVLFFFAAFWNEMNMIYL</sequence>
<name>A0A8T3YQ37_9ARCH</name>
<accession>A0A8T3YQ37</accession>
<protein>
    <submittedName>
        <fullName evidence="2">Uncharacterized protein</fullName>
    </submittedName>
</protein>
<evidence type="ECO:0000313" key="2">
    <source>
        <dbReference type="EMBL" id="MBI4210861.1"/>
    </source>
</evidence>
<keyword evidence="1" id="KW-1133">Transmembrane helix</keyword>
<dbReference type="Proteomes" id="UP000732298">
    <property type="component" value="Unassembled WGS sequence"/>
</dbReference>
<feature type="transmembrane region" description="Helical" evidence="1">
    <location>
        <begin position="32"/>
        <end position="50"/>
    </location>
</feature>
<dbReference type="AlphaFoldDB" id="A0A8T3YQ37"/>
<proteinExistence type="predicted"/>
<evidence type="ECO:0000256" key="1">
    <source>
        <dbReference type="SAM" id="Phobius"/>
    </source>
</evidence>
<keyword evidence="1" id="KW-0812">Transmembrane</keyword>
<gene>
    <name evidence="2" type="ORF">HY544_05130</name>
</gene>
<keyword evidence="1" id="KW-0472">Membrane</keyword>
<feature type="transmembrane region" description="Helical" evidence="1">
    <location>
        <begin position="7"/>
        <end position="26"/>
    </location>
</feature>
<dbReference type="EMBL" id="JACQPB010000045">
    <property type="protein sequence ID" value="MBI4210861.1"/>
    <property type="molecule type" value="Genomic_DNA"/>
</dbReference>
<evidence type="ECO:0000313" key="3">
    <source>
        <dbReference type="Proteomes" id="UP000732298"/>
    </source>
</evidence>
<organism evidence="2 3">
    <name type="scientific">Candidatus Iainarchaeum sp</name>
    <dbReference type="NCBI Taxonomy" id="3101447"/>
    <lineage>
        <taxon>Archaea</taxon>
        <taxon>Candidatus Iainarchaeota</taxon>
        <taxon>Candidatus Iainarchaeia</taxon>
        <taxon>Candidatus Iainarchaeales</taxon>
        <taxon>Candidatus Iainarchaeaceae</taxon>
        <taxon>Candidatus Iainarchaeum</taxon>
    </lineage>
</organism>
<comment type="caution">
    <text evidence="2">The sequence shown here is derived from an EMBL/GenBank/DDBJ whole genome shotgun (WGS) entry which is preliminary data.</text>
</comment>